<evidence type="ECO:0000256" key="3">
    <source>
        <dbReference type="ARBA" id="ARBA00022989"/>
    </source>
</evidence>
<evidence type="ECO:0008006" key="9">
    <source>
        <dbReference type="Google" id="ProtNLM"/>
    </source>
</evidence>
<protein>
    <recommendedName>
        <fullName evidence="9">Sphingomyelin phosphodiesterase 4</fullName>
    </recommendedName>
</protein>
<dbReference type="AlphaFoldDB" id="A0A5B8ME93"/>
<feature type="compositionally biased region" description="Low complexity" evidence="5">
    <location>
        <begin position="21"/>
        <end position="32"/>
    </location>
</feature>
<feature type="region of interest" description="Disordered" evidence="5">
    <location>
        <begin position="533"/>
        <end position="556"/>
    </location>
</feature>
<name>A0A5B8ME93_9CHLO</name>
<dbReference type="GO" id="GO:0046475">
    <property type="term" value="P:glycerophospholipid catabolic process"/>
    <property type="evidence" value="ECO:0007669"/>
    <property type="project" value="TreeGrafter"/>
</dbReference>
<feature type="compositionally biased region" description="Polar residues" evidence="5">
    <location>
        <begin position="646"/>
        <end position="655"/>
    </location>
</feature>
<comment type="subcellular location">
    <subcellularLocation>
        <location evidence="1">Membrane</location>
        <topology evidence="1">Single-pass membrane protein</topology>
    </subcellularLocation>
</comment>
<dbReference type="GO" id="GO:0016020">
    <property type="term" value="C:membrane"/>
    <property type="evidence" value="ECO:0007669"/>
    <property type="project" value="UniProtKB-SubCell"/>
</dbReference>
<sequence length="961" mass="105277">MFTPTHHARPEHDRERTQQRSTAGASTSAYTTPFRDDRAKGWGGGSQAKLNTMGTPARGSMSPATPRGEESRAGGGGERGSTESRAKAQRQGGALGGGSPLSLDDLRTWILGACKSQTRSVYSGLSGTVMGIGKVASSASSTSKGGVSGSMSSTPSTGIAKACVGVETWLNQNCDDHRAFFDNIFRLLLQEVFGLGKPKGKSWLYLVSLSRSTSSSSSHNSDARHLRRLLDPSGVLMTAVIEADERSLYPHGFTFPIETLPAVAGVARTQSLLRQGQEKLVAALPHYRGRLQQTIAGEGGSSGSFAGSGKVGRTGGHASSYGTKTEVRLSLWEYFVSWLVFYAIQEPGSGSGTSSGAYSTQRTPMANLNDLSNLSWNAFTGTAKELFSGSSSPKQTKTSTAVYKDLLDAYIKAYIRFQAPSGPRAFGEMHGLGPMGMSSPNSAAKAVPSTGPLARYSAAKRQFMLDVMMEFWLSDVNQVEATSMRTISFVCPSQDLITSIKQLVKHLVRCTTAVKGGSTGSSMSAGSPSLTLLSGGSASQGSMSMSRLGSPTSSVSHSTESVKQETYVVLWNTKRALYRFLLRCFALWPSEQSVSLKPVIDLWATYVAPWEAVQRKRVARAEKNQPMSIIRRTVSLTKGKKPPETPNGSSPTKSEQWSDWKEHILSNMPFYTILVQYFVNLQYARATARPESAISDLLIMLDALLSGGRLGSFLKETEQDLHMHALGSLTGSKYFEKFSLIRHDYHELHKYALQGLPSSCSLGDQVPLDVLHTKESMIMVQLQQVIDVLSISRKMSSSRLEELARLSTRVFGFEFKFVKPGNQRRTPKEKKSKVQIYRSFTWHDVVAFQKRYKGDWMKRPVSSYEIEPLVRLWVGISERANVTLGLDAHQGADWLHNSENLALQLASSLVQWCKSKNMRVDLRFLSGWFPTVALALYFASWFLVTGWWPLVLLVVCLLTQM</sequence>
<dbReference type="GO" id="GO:0046513">
    <property type="term" value="P:ceramide biosynthetic process"/>
    <property type="evidence" value="ECO:0007669"/>
    <property type="project" value="TreeGrafter"/>
</dbReference>
<keyword evidence="3 6" id="KW-1133">Transmembrane helix</keyword>
<dbReference type="InterPro" id="IPR024129">
    <property type="entry name" value="Sphingomy_SMPD4"/>
</dbReference>
<evidence type="ECO:0000256" key="1">
    <source>
        <dbReference type="ARBA" id="ARBA00004167"/>
    </source>
</evidence>
<keyword evidence="2 6" id="KW-0812">Transmembrane</keyword>
<gene>
    <name evidence="7" type="ORF">A3770_01p10120</name>
</gene>
<evidence type="ECO:0000313" key="7">
    <source>
        <dbReference type="EMBL" id="QDZ18494.1"/>
    </source>
</evidence>
<dbReference type="GO" id="GO:0050290">
    <property type="term" value="F:sphingomyelin phosphodiesterase D activity"/>
    <property type="evidence" value="ECO:0007669"/>
    <property type="project" value="InterPro"/>
</dbReference>
<organism evidence="7 8">
    <name type="scientific">Chloropicon primus</name>
    <dbReference type="NCBI Taxonomy" id="1764295"/>
    <lineage>
        <taxon>Eukaryota</taxon>
        <taxon>Viridiplantae</taxon>
        <taxon>Chlorophyta</taxon>
        <taxon>Chloropicophyceae</taxon>
        <taxon>Chloropicales</taxon>
        <taxon>Chloropicaceae</taxon>
        <taxon>Chloropicon</taxon>
    </lineage>
</organism>
<proteinExistence type="predicted"/>
<feature type="transmembrane region" description="Helical" evidence="6">
    <location>
        <begin position="928"/>
        <end position="958"/>
    </location>
</feature>
<accession>A0A5B8ME93</accession>
<reference evidence="7 8" key="1">
    <citation type="submission" date="2018-07" db="EMBL/GenBank/DDBJ databases">
        <title>The complete nuclear genome of the prasinophyte Chloropicon primus (CCMP1205).</title>
        <authorList>
            <person name="Pombert J.-F."/>
            <person name="Otis C."/>
            <person name="Turmel M."/>
            <person name="Lemieux C."/>
        </authorList>
    </citation>
    <scope>NUCLEOTIDE SEQUENCE [LARGE SCALE GENOMIC DNA]</scope>
    <source>
        <strain evidence="7 8">CCMP1205</strain>
    </source>
</reference>
<evidence type="ECO:0000256" key="2">
    <source>
        <dbReference type="ARBA" id="ARBA00022692"/>
    </source>
</evidence>
<dbReference type="PANTHER" id="PTHR12988">
    <property type="entry name" value="SPHINGOMYELIN PHOSPHODIESTERASE 4"/>
    <property type="match status" value="1"/>
</dbReference>
<dbReference type="EMBL" id="CP031034">
    <property type="protein sequence ID" value="QDZ18494.1"/>
    <property type="molecule type" value="Genomic_DNA"/>
</dbReference>
<dbReference type="GO" id="GO:0006685">
    <property type="term" value="P:sphingomyelin catabolic process"/>
    <property type="evidence" value="ECO:0007669"/>
    <property type="project" value="TreeGrafter"/>
</dbReference>
<evidence type="ECO:0000256" key="6">
    <source>
        <dbReference type="SAM" id="Phobius"/>
    </source>
</evidence>
<feature type="region of interest" description="Disordered" evidence="5">
    <location>
        <begin position="1"/>
        <end position="99"/>
    </location>
</feature>
<feature type="compositionally biased region" description="Basic and acidic residues" evidence="5">
    <location>
        <begin position="8"/>
        <end position="18"/>
    </location>
</feature>
<evidence type="ECO:0000313" key="8">
    <source>
        <dbReference type="Proteomes" id="UP000316726"/>
    </source>
</evidence>
<evidence type="ECO:0000256" key="4">
    <source>
        <dbReference type="ARBA" id="ARBA00023136"/>
    </source>
</evidence>
<keyword evidence="8" id="KW-1185">Reference proteome</keyword>
<dbReference type="Proteomes" id="UP000316726">
    <property type="component" value="Chromosome 1"/>
</dbReference>
<dbReference type="STRING" id="1764295.A0A5B8ME93"/>
<evidence type="ECO:0000256" key="5">
    <source>
        <dbReference type="SAM" id="MobiDB-lite"/>
    </source>
</evidence>
<feature type="region of interest" description="Disordered" evidence="5">
    <location>
        <begin position="634"/>
        <end position="655"/>
    </location>
</feature>
<dbReference type="OrthoDB" id="10251508at2759"/>
<dbReference type="PANTHER" id="PTHR12988:SF6">
    <property type="entry name" value="SPHINGOMYELIN PHOSPHODIESTERASE 4"/>
    <property type="match status" value="1"/>
</dbReference>
<keyword evidence="4 6" id="KW-0472">Membrane</keyword>